<keyword evidence="1" id="KW-0812">Transmembrane</keyword>
<dbReference type="AlphaFoldDB" id="A0A563DGT2"/>
<evidence type="ECO:0000313" key="3">
    <source>
        <dbReference type="Proteomes" id="UP000319499"/>
    </source>
</evidence>
<dbReference type="Proteomes" id="UP000319499">
    <property type="component" value="Unassembled WGS sequence"/>
</dbReference>
<evidence type="ECO:0000256" key="1">
    <source>
        <dbReference type="SAM" id="Phobius"/>
    </source>
</evidence>
<feature type="transmembrane region" description="Helical" evidence="1">
    <location>
        <begin position="82"/>
        <end position="99"/>
    </location>
</feature>
<evidence type="ECO:0000313" key="2">
    <source>
        <dbReference type="EMBL" id="TWP29415.1"/>
    </source>
</evidence>
<organism evidence="2 3">
    <name type="scientific">Apibacter muscae</name>
    <dbReference type="NCBI Taxonomy" id="2509004"/>
    <lineage>
        <taxon>Bacteria</taxon>
        <taxon>Pseudomonadati</taxon>
        <taxon>Bacteroidota</taxon>
        <taxon>Flavobacteriia</taxon>
        <taxon>Flavobacteriales</taxon>
        <taxon>Weeksellaceae</taxon>
        <taxon>Apibacter</taxon>
    </lineage>
</organism>
<gene>
    <name evidence="2" type="ORF">ETU09_02930</name>
</gene>
<feature type="transmembrane region" description="Helical" evidence="1">
    <location>
        <begin position="58"/>
        <end position="76"/>
    </location>
</feature>
<keyword evidence="1" id="KW-1133">Transmembrane helix</keyword>
<sequence>MKSYYDINLVTENMAPIERALLLKGFSSTKTPLKWIKFFRLCVLQKQKEKKKINNRNLLIIFSLLIVYLPLCYLLYDLMPLPIILGFILALFTVVYIKYKKREFRKKFGNGHEFFSDYFSALFTLIEEELPELGTIQLTANMEDSLDHKFLVERKDAHFKTQGFISGKEEFYEKEITKGTSILKDGSEVQFSFVEKTRKRIIRKRGTSGKSKVKYKYKCVFPFIVKIKFPKTTYVLKKNIASNIQLNEDENFYYLKVRRKFDVRKEQPKHYSQNLSGNSIELFPIEYFTLEVINLFNICFGQFNLKNN</sequence>
<proteinExistence type="predicted"/>
<dbReference type="EMBL" id="SELH01000014">
    <property type="protein sequence ID" value="TWP29415.1"/>
    <property type="molecule type" value="Genomic_DNA"/>
</dbReference>
<accession>A0A563DGT2</accession>
<keyword evidence="3" id="KW-1185">Reference proteome</keyword>
<name>A0A563DGT2_9FLAO</name>
<reference evidence="2 3" key="1">
    <citation type="submission" date="2019-02" db="EMBL/GenBank/DDBJ databases">
        <title>Apibacter muscae sp. nov.: a novel member of the house fly microbiota.</title>
        <authorList>
            <person name="Park R."/>
        </authorList>
    </citation>
    <scope>NUCLEOTIDE SEQUENCE [LARGE SCALE GENOMIC DNA]</scope>
    <source>
        <strain evidence="2 3">AL1</strain>
    </source>
</reference>
<protein>
    <recommendedName>
        <fullName evidence="4">DUF3137 domain-containing protein</fullName>
    </recommendedName>
</protein>
<dbReference type="RefSeq" id="WP_146291792.1">
    <property type="nucleotide sequence ID" value="NZ_SELH01000014.1"/>
</dbReference>
<keyword evidence="1" id="KW-0472">Membrane</keyword>
<comment type="caution">
    <text evidence="2">The sequence shown here is derived from an EMBL/GenBank/DDBJ whole genome shotgun (WGS) entry which is preliminary data.</text>
</comment>
<evidence type="ECO:0008006" key="4">
    <source>
        <dbReference type="Google" id="ProtNLM"/>
    </source>
</evidence>
<dbReference type="OrthoDB" id="1185939at2"/>